<dbReference type="Proteomes" id="UP000663879">
    <property type="component" value="Unassembled WGS sequence"/>
</dbReference>
<evidence type="ECO:0000256" key="3">
    <source>
        <dbReference type="ARBA" id="ARBA00022989"/>
    </source>
</evidence>
<dbReference type="OrthoDB" id="10011262at2759"/>
<feature type="transmembrane region" description="Helical" evidence="5">
    <location>
        <begin position="16"/>
        <end position="35"/>
    </location>
</feature>
<comment type="subcellular location">
    <subcellularLocation>
        <location evidence="1">Membrane</location>
    </subcellularLocation>
</comment>
<dbReference type="InterPro" id="IPR017452">
    <property type="entry name" value="GPCR_Rhodpsn_7TM"/>
</dbReference>
<dbReference type="PANTHER" id="PTHR46641:SF2">
    <property type="entry name" value="FMRFAMIDE RECEPTOR"/>
    <property type="match status" value="1"/>
</dbReference>
<keyword evidence="4 5" id="KW-0472">Membrane</keyword>
<feature type="domain" description="G-protein coupled receptors family 1 profile" evidence="6">
    <location>
        <begin position="28"/>
        <end position="348"/>
    </location>
</feature>
<protein>
    <recommendedName>
        <fullName evidence="6">G-protein coupled receptors family 1 profile domain-containing protein</fullName>
    </recommendedName>
</protein>
<name>A0A813Q0F0_9BILA</name>
<reference evidence="7" key="1">
    <citation type="submission" date="2021-02" db="EMBL/GenBank/DDBJ databases">
        <authorList>
            <person name="Nowell W R."/>
        </authorList>
    </citation>
    <scope>NUCLEOTIDE SEQUENCE</scope>
    <source>
        <strain evidence="7">Ploen Becks lab</strain>
    </source>
</reference>
<feature type="transmembrane region" description="Helical" evidence="5">
    <location>
        <begin position="135"/>
        <end position="153"/>
    </location>
</feature>
<evidence type="ECO:0000256" key="2">
    <source>
        <dbReference type="ARBA" id="ARBA00022692"/>
    </source>
</evidence>
<dbReference type="GO" id="GO:0016020">
    <property type="term" value="C:membrane"/>
    <property type="evidence" value="ECO:0007669"/>
    <property type="project" value="UniProtKB-SubCell"/>
</dbReference>
<dbReference type="SUPFAM" id="SSF81321">
    <property type="entry name" value="Family A G protein-coupled receptor-like"/>
    <property type="match status" value="1"/>
</dbReference>
<dbReference type="CDD" id="cd14978">
    <property type="entry name" value="7tmA_FMRFamide_R-like"/>
    <property type="match status" value="1"/>
</dbReference>
<feature type="transmembrane region" description="Helical" evidence="5">
    <location>
        <begin position="284"/>
        <end position="306"/>
    </location>
</feature>
<feature type="transmembrane region" description="Helical" evidence="5">
    <location>
        <begin position="89"/>
        <end position="115"/>
    </location>
</feature>
<dbReference type="PROSITE" id="PS50262">
    <property type="entry name" value="G_PROTEIN_RECEP_F1_2"/>
    <property type="match status" value="1"/>
</dbReference>
<feature type="transmembrane region" description="Helical" evidence="5">
    <location>
        <begin position="47"/>
        <end position="69"/>
    </location>
</feature>
<dbReference type="AlphaFoldDB" id="A0A813Q0F0"/>
<dbReference type="InterPro" id="IPR000276">
    <property type="entry name" value="GPCR_Rhodpsn"/>
</dbReference>
<keyword evidence="8" id="KW-1185">Reference proteome</keyword>
<dbReference type="InterPro" id="IPR052954">
    <property type="entry name" value="GPCR-Ligand_Int"/>
</dbReference>
<feature type="transmembrane region" description="Helical" evidence="5">
    <location>
        <begin position="326"/>
        <end position="351"/>
    </location>
</feature>
<dbReference type="Pfam" id="PF00001">
    <property type="entry name" value="7tm_1"/>
    <property type="match status" value="1"/>
</dbReference>
<organism evidence="7 8">
    <name type="scientific">Brachionus calyciflorus</name>
    <dbReference type="NCBI Taxonomy" id="104777"/>
    <lineage>
        <taxon>Eukaryota</taxon>
        <taxon>Metazoa</taxon>
        <taxon>Spiralia</taxon>
        <taxon>Gnathifera</taxon>
        <taxon>Rotifera</taxon>
        <taxon>Eurotatoria</taxon>
        <taxon>Monogononta</taxon>
        <taxon>Pseudotrocha</taxon>
        <taxon>Ploima</taxon>
        <taxon>Brachionidae</taxon>
        <taxon>Brachionus</taxon>
    </lineage>
</organism>
<keyword evidence="2 5" id="KW-0812">Transmembrane</keyword>
<keyword evidence="3 5" id="KW-1133">Transmembrane helix</keyword>
<evidence type="ECO:0000256" key="4">
    <source>
        <dbReference type="ARBA" id="ARBA00023136"/>
    </source>
</evidence>
<gene>
    <name evidence="7" type="ORF">OXX778_LOCUS4322</name>
</gene>
<dbReference type="PANTHER" id="PTHR46641">
    <property type="entry name" value="FMRFAMIDE RECEPTOR-RELATED"/>
    <property type="match status" value="1"/>
</dbReference>
<proteinExistence type="predicted"/>
<evidence type="ECO:0000313" key="7">
    <source>
        <dbReference type="EMBL" id="CAF0758873.1"/>
    </source>
</evidence>
<evidence type="ECO:0000313" key="8">
    <source>
        <dbReference type="Proteomes" id="UP000663879"/>
    </source>
</evidence>
<evidence type="ECO:0000259" key="6">
    <source>
        <dbReference type="PROSITE" id="PS50262"/>
    </source>
</evidence>
<feature type="transmembrane region" description="Helical" evidence="5">
    <location>
        <begin position="191"/>
        <end position="219"/>
    </location>
</feature>
<comment type="caution">
    <text evidence="7">The sequence shown here is derived from an EMBL/GenBank/DDBJ whole genome shotgun (WGS) entry which is preliminary data.</text>
</comment>
<dbReference type="EMBL" id="CAJNOC010000418">
    <property type="protein sequence ID" value="CAF0758873.1"/>
    <property type="molecule type" value="Genomic_DNA"/>
</dbReference>
<accession>A0A813Q0F0</accession>
<dbReference type="GO" id="GO:0004930">
    <property type="term" value="F:G protein-coupled receptor activity"/>
    <property type="evidence" value="ECO:0007669"/>
    <property type="project" value="InterPro"/>
</dbReference>
<evidence type="ECO:0000256" key="5">
    <source>
        <dbReference type="SAM" id="Phobius"/>
    </source>
</evidence>
<sequence length="376" mass="44935">MDQKIQEFTKNYGYRYIIPFVCIFGILCNILNLNVLASRRLKESPYIYLKFLAWSDLLTLAFTLTLSFTRGFQFDDLNVQYLLQKMEKIIFIPSANVFSAFTVAITVALTVERYFYIKFPIHASNFYTSKYAKKISFVTFILVLLFRLPMYFFTDVIKIYSNQTTQNLSNSITNNIIDYQIVRFNETFQKIYFFISFMLFEIIPFLILSTLNWNLVLIVKKSNKEICRTTNLDGVNFKATRHKNSFFSRLSLESDSLEYLRRSYRKKMSIKLKLSMRKRKEMKLTRTLIVVVFFLLFSEISSIITYDKVMELLVECYFPNYMKTYYKLQVFISNLIVLIVHSVNFFLYCFFNEKYFAILKLKFRFGYNKSKNQILK</sequence>
<evidence type="ECO:0000256" key="1">
    <source>
        <dbReference type="ARBA" id="ARBA00004370"/>
    </source>
</evidence>
<dbReference type="Gene3D" id="1.20.1070.10">
    <property type="entry name" value="Rhodopsin 7-helix transmembrane proteins"/>
    <property type="match status" value="1"/>
</dbReference>